<gene>
    <name evidence="3" type="ORF">HOLleu_10089</name>
</gene>
<dbReference type="SUPFAM" id="SSF50729">
    <property type="entry name" value="PH domain-like"/>
    <property type="match status" value="1"/>
</dbReference>
<feature type="region of interest" description="Disordered" evidence="1">
    <location>
        <begin position="571"/>
        <end position="599"/>
    </location>
</feature>
<feature type="domain" description="PH" evidence="2">
    <location>
        <begin position="258"/>
        <end position="363"/>
    </location>
</feature>
<reference evidence="3" key="1">
    <citation type="submission" date="2021-10" db="EMBL/GenBank/DDBJ databases">
        <title>Tropical sea cucumber genome reveals ecological adaptation and Cuvierian tubules defense mechanism.</title>
        <authorList>
            <person name="Chen T."/>
        </authorList>
    </citation>
    <scope>NUCLEOTIDE SEQUENCE</scope>
    <source>
        <strain evidence="3">Nanhai2018</strain>
        <tissue evidence="3">Muscle</tissue>
    </source>
</reference>
<dbReference type="PANTHER" id="PTHR14383:SF5">
    <property type="entry name" value="RUN DOMAIN-CONTAINING PROTEIN"/>
    <property type="match status" value="1"/>
</dbReference>
<dbReference type="Proteomes" id="UP001152320">
    <property type="component" value="Chromosome 4"/>
</dbReference>
<dbReference type="OrthoDB" id="8434295at2759"/>
<keyword evidence="4" id="KW-1185">Reference proteome</keyword>
<dbReference type="Gene3D" id="2.30.29.30">
    <property type="entry name" value="Pleckstrin-homology domain (PH domain)/Phosphotyrosine-binding domain (PTB)"/>
    <property type="match status" value="1"/>
</dbReference>
<dbReference type="GO" id="GO:0005634">
    <property type="term" value="C:nucleus"/>
    <property type="evidence" value="ECO:0007669"/>
    <property type="project" value="TreeGrafter"/>
</dbReference>
<dbReference type="Pfam" id="PF25530">
    <property type="entry name" value="EF-hand_SWAP70_N"/>
    <property type="match status" value="1"/>
</dbReference>
<dbReference type="InterPro" id="IPR011992">
    <property type="entry name" value="EF-hand-dom_pair"/>
</dbReference>
<evidence type="ECO:0000259" key="2">
    <source>
        <dbReference type="PROSITE" id="PS50003"/>
    </source>
</evidence>
<proteinExistence type="predicted"/>
<feature type="compositionally biased region" description="Basic and acidic residues" evidence="1">
    <location>
        <begin position="752"/>
        <end position="772"/>
    </location>
</feature>
<accession>A0A9Q1CD57</accession>
<organism evidence="3 4">
    <name type="scientific">Holothuria leucospilota</name>
    <name type="common">Black long sea cucumber</name>
    <name type="synonym">Mertensiothuria leucospilota</name>
    <dbReference type="NCBI Taxonomy" id="206669"/>
    <lineage>
        <taxon>Eukaryota</taxon>
        <taxon>Metazoa</taxon>
        <taxon>Echinodermata</taxon>
        <taxon>Eleutherozoa</taxon>
        <taxon>Echinozoa</taxon>
        <taxon>Holothuroidea</taxon>
        <taxon>Aspidochirotacea</taxon>
        <taxon>Aspidochirotida</taxon>
        <taxon>Holothuriidae</taxon>
        <taxon>Holothuria</taxon>
    </lineage>
</organism>
<evidence type="ECO:0000313" key="3">
    <source>
        <dbReference type="EMBL" id="KAJ8043127.1"/>
    </source>
</evidence>
<dbReference type="InterPro" id="IPR057836">
    <property type="entry name" value="EF-hand_SWAP70_N"/>
</dbReference>
<comment type="caution">
    <text evidence="3">The sequence shown here is derived from an EMBL/GenBank/DDBJ whole genome shotgun (WGS) entry which is preliminary data.</text>
</comment>
<dbReference type="SMART" id="SM00233">
    <property type="entry name" value="PH"/>
    <property type="match status" value="1"/>
</dbReference>
<protein>
    <submittedName>
        <fullName evidence="3">Switch-associated protein 70</fullName>
    </submittedName>
</protein>
<dbReference type="PANTHER" id="PTHR14383">
    <property type="entry name" value="SWAP-70 RECOMBINASE"/>
    <property type="match status" value="1"/>
</dbReference>
<sequence>MTTRRKGVAKGRSSVKRSNSHSVNNNALEEDDQNFSRQHMVISEMAYRSEYTVRWLWFAFNALDERQCGRLSKTQLKMLTAHLGSARMAKQAVMMATSATDLLNDALHDNTDTMSFDEYVAFLTKNKFLDTAKLDMGKLEEACWMLCNKVFLSRTPKLPSMTTKVVYKLWRLFYYHSEPNSLPPYMVKEEAAYLTEKLIVAMGTKFQREQFEQVSQTLPEEISMLEYLKLLEMKYLPDMDAMCVSEGISSVHRSLVEEVEKVGYLKKKGHNFTNWKERYFILKLGSMSYFVSSDLKDQKGEIDLKGAWKVETLPDMKGLKNLFVLFKEGEEEEESKEKVRYELQAPDPLVRQEWITALQYMIKRTNGTEESDLWKEFHRRHQMRLEKKKMDEEAERKQREDEEEKERQRKAMEDLQKAHEEAEKKAKEEAELRKAKEAEDELIRIREQEHREKTQKEIEKLMAANEEARRLAREEAEKREQRELEEQERRRQEEEEKEKMMREFAELQAALQDAEKKAELEAAVAELNKQRQLELEESLQQLEGLLEEEKQAKRDEEIVRGLQARLLEEEMEKREELEKLKEEQDRMLQEEQEKRVRLEQVSEELKNERLEQQRLLEEERKRLDQLEKDRKSADEQLKEAMDKLIAAEQKKRDEERRRKELEKPVGLARLIQPKANPLKTHRGLGAFTESQFDIIKELRKQWKERNLLTSPEDGTDKSSSLSGNAVSPSSHLPANQEEFAKTNGQMEVEISNEDRVVNGDEHDNGTGERSGEDMVDQDNSSADAESETTSVEANLPIAGQV</sequence>
<feature type="region of interest" description="Disordered" evidence="1">
    <location>
        <begin position="706"/>
        <end position="801"/>
    </location>
</feature>
<dbReference type="PROSITE" id="PS50003">
    <property type="entry name" value="PH_DOMAIN"/>
    <property type="match status" value="1"/>
</dbReference>
<feature type="compositionally biased region" description="Polar residues" evidence="1">
    <location>
        <begin position="717"/>
        <end position="733"/>
    </location>
</feature>
<feature type="compositionally biased region" description="Basic residues" evidence="1">
    <location>
        <begin position="1"/>
        <end position="19"/>
    </location>
</feature>
<name>A0A9Q1CD57_HOLLE</name>
<dbReference type="EMBL" id="JAIZAY010000004">
    <property type="protein sequence ID" value="KAJ8043127.1"/>
    <property type="molecule type" value="Genomic_DNA"/>
</dbReference>
<dbReference type="GO" id="GO:0005737">
    <property type="term" value="C:cytoplasm"/>
    <property type="evidence" value="ECO:0007669"/>
    <property type="project" value="TreeGrafter"/>
</dbReference>
<evidence type="ECO:0000256" key="1">
    <source>
        <dbReference type="SAM" id="MobiDB-lite"/>
    </source>
</evidence>
<feature type="region of interest" description="Disordered" evidence="1">
    <location>
        <begin position="1"/>
        <end position="30"/>
    </location>
</feature>
<dbReference type="SUPFAM" id="SSF47473">
    <property type="entry name" value="EF-hand"/>
    <property type="match status" value="1"/>
</dbReference>
<feature type="region of interest" description="Disordered" evidence="1">
    <location>
        <begin position="385"/>
        <end position="498"/>
    </location>
</feature>
<evidence type="ECO:0000313" key="4">
    <source>
        <dbReference type="Proteomes" id="UP001152320"/>
    </source>
</evidence>
<dbReference type="Pfam" id="PF00169">
    <property type="entry name" value="PH"/>
    <property type="match status" value="1"/>
</dbReference>
<dbReference type="InterPro" id="IPR001849">
    <property type="entry name" value="PH_domain"/>
</dbReference>
<dbReference type="AlphaFoldDB" id="A0A9Q1CD57"/>
<feature type="compositionally biased region" description="Basic and acidic residues" evidence="1">
    <location>
        <begin position="648"/>
        <end position="663"/>
    </location>
</feature>
<feature type="compositionally biased region" description="Polar residues" evidence="1">
    <location>
        <begin position="777"/>
        <end position="792"/>
    </location>
</feature>
<feature type="region of interest" description="Disordered" evidence="1">
    <location>
        <begin position="646"/>
        <end position="665"/>
    </location>
</feature>
<dbReference type="InterPro" id="IPR011993">
    <property type="entry name" value="PH-like_dom_sf"/>
</dbReference>